<dbReference type="EMBL" id="JAFCMP010000323">
    <property type="protein sequence ID" value="KAG5181510.1"/>
    <property type="molecule type" value="Genomic_DNA"/>
</dbReference>
<evidence type="ECO:0000259" key="9">
    <source>
        <dbReference type="PROSITE" id="PS50067"/>
    </source>
</evidence>
<dbReference type="Gene3D" id="3.40.850.10">
    <property type="entry name" value="Kinesin motor domain"/>
    <property type="match status" value="2"/>
</dbReference>
<evidence type="ECO:0000256" key="7">
    <source>
        <dbReference type="PROSITE-ProRule" id="PRU00283"/>
    </source>
</evidence>
<dbReference type="Gene3D" id="1.10.1200.10">
    <property type="entry name" value="ACP-like"/>
    <property type="match status" value="1"/>
</dbReference>
<dbReference type="PROSITE" id="PS00411">
    <property type="entry name" value="KINESIN_MOTOR_1"/>
    <property type="match status" value="1"/>
</dbReference>
<feature type="coiled-coil region" evidence="8">
    <location>
        <begin position="1331"/>
        <end position="1365"/>
    </location>
</feature>
<sequence>MLSSVARCAAMRAVRSAPARRAMSTVPQECFIPKDEVTTRVMTLLTGMKQLRGHMLEGTLTLDSTFTSLRLDELDLLDIAVQVETAFCIQVPESAALKLAAPKDIIELVATHPQAKPVTARENFGAAAQKCVTIAEDGKTIVLASKPTNRLFTFDYAAGEESTQEEVFEQVGKPITQACLEGYNGTIFCYGQTGSGKTFTTFGPSAAMENALDPQDPRSLSQRGLVPRVLEFLFDSIAAQAAGGRVTYACRCSFYEIFNERVFDLLDSASSSSGPNGLNVREDTRKGVYVEGLTEEQVTGADAAGSILFRGYRNRHVGETAMNRESSRSHAVFTLVIEAREEALEEGLTRCRVARFNLVDLAGSERQKSTQTGGDRLKEASSINGSLSTLGQVISALVEKSAGRERHVAYRNSRLTFLLRDSLGGNSKTLLVNIIDSLDFLGGNSKTLLVAAVSPASINFAETLSTLKFAQRAKMIKNMAIKNEDTSGSFEALKAEVASLRQQLALAAAGPQAVRPGRASMTPAEFKAARLSFGSANAAAAAKLLSLGDGVVSLEALTAALRCSAAAEVARDAANARAESLLALVDKAEKCNAAAEAARDAANARAESLLALALTAALRCTAAAEAACDAANARAESLLALVDKAEKAAMQKEMILKFRDSALAAQRKKDSDAERAAMAEEIAFLQKELEAGGDKQSQEAARWKLAYKHAEAKLLELTGTTTDGATTTGRPLVWSMEDHTKFTSLLDGQVASLAEEVAHLRAEADAFELRMEEAIDVAARDAEGRAVSRELADKQIVEDALLKKLQESHKAQEEAELSVREAHARLSTAEASRTELLGRVGNLAKHLDDERRRVSCTELLGSLGNLAERLDDERRRAKIEALSAEREAAAALDREGSELSALRVQLATAVKDNGAAAEADEMEDDLERAQESVAAGQAALQAEKESVAAGQAALQAEKDRAAAEAAALEAQMKQQEEAYERELEEKLAEKLALDKELDEAQSALQQQGSAHAAALASAAEEQQRLSAALAAAHATAQELESRVSSLQDDCDTLAEQDDCDTLAKQDDCDTLAEQVAFSNGVSSLQDDCDTLAEQVAFSNGRVEELEGDLHTAQAAAAAAAQRAASLAQELAAAAEAAAQQQGALASALDATQEALAAAAADHAAAAAAAEAAAAAAAAQHAAMLAELESAAAVAAERDAAVTRLSAEAAEAAAQHADTAAALDAAAAALAARESAIVELEAAAARADTGRTAAEAARAAAAAAAEERERAIAALEAAAARTAEEQTYIVAAISSANASLAERESTIVKLEVEAAAAAAWHADAAAAAGTELAAAAAARDGSEAQLARLREEHQDAAQERQDMALAHHAAQAALLAQLQSADAAAAAAADDLQQQLAHERERSQQAGDSAAEAAALAAALQDKAADSAAEAAAFAAALQDKVESLESAVEQSRSAADALSRDLATAREESVRAAAAAQAQHAHVSAEVAVMRDAVSAAEEQCLELGEQLEAALKQATPFNAEPIPLVRVSEAAAFNAELTALNSELMLQRDSTREEAATSAAAAAEELASAQEQLAHREFQDLASAQEQLAHREFQLEQASGALRTSAEDLRIALAERERVERDLQGRLAGVTADLQSAAAQLEAKTAALVALEATLESLKQEKASSNAQAAQALATVGELTVSLAKQTAEAQTSATAAAHEAELRREAAARHAAAAAAMDAELQLRTRELQAKSEEVETLQLKLEDRIREGSCLTEALTDLQGQLAQAIEQVGTMREESVALAQESSSAAVEAEEMRTTLEAQISTLQGEISRLREGRLSPGERGALEGRLGAALSRSEALAADVLRLTQAVELEQAARAAAEEAAAEAEQKAAANFNKEADAEEQKAAANFNNCSAAEEAAVEAEQKAAANFNRFEKQREANAQLAGHNNLRQKIQMHEQLKKEIKDLQRVNKELSDEVCRLKKLLHGPASKPPAAAAAAASDEDALHEANKLKKQYNLRNRTIGADVTNQST</sequence>
<accession>A0A836CCN8</accession>
<dbReference type="OrthoDB" id="3176171at2759"/>
<evidence type="ECO:0000256" key="4">
    <source>
        <dbReference type="ARBA" id="ARBA00023054"/>
    </source>
</evidence>
<dbReference type="SUPFAM" id="SSF47336">
    <property type="entry name" value="ACP-like"/>
    <property type="match status" value="1"/>
</dbReference>
<evidence type="ECO:0000256" key="6">
    <source>
        <dbReference type="ARBA" id="ARBA00034488"/>
    </source>
</evidence>
<dbReference type="InterPro" id="IPR027417">
    <property type="entry name" value="P-loop_NTPase"/>
</dbReference>
<proteinExistence type="inferred from homology"/>
<feature type="coiled-coil region" evidence="8">
    <location>
        <begin position="750"/>
        <end position="777"/>
    </location>
</feature>
<evidence type="ECO:0000256" key="1">
    <source>
        <dbReference type="ARBA" id="ARBA00022701"/>
    </source>
</evidence>
<keyword evidence="3 7" id="KW-0067">ATP-binding</keyword>
<feature type="coiled-coil region" evidence="8">
    <location>
        <begin position="1851"/>
        <end position="1887"/>
    </location>
</feature>
<protein>
    <recommendedName>
        <fullName evidence="9">Kinesin motor domain-containing protein</fullName>
    </recommendedName>
</protein>
<dbReference type="InterPro" id="IPR019821">
    <property type="entry name" value="Kinesin_motor_CS"/>
</dbReference>
<feature type="coiled-coil region" evidence="8">
    <location>
        <begin position="867"/>
        <end position="1056"/>
    </location>
</feature>
<evidence type="ECO:0000256" key="5">
    <source>
        <dbReference type="ARBA" id="ARBA00023175"/>
    </source>
</evidence>
<dbReference type="SUPFAM" id="SSF52540">
    <property type="entry name" value="P-loop containing nucleoside triphosphate hydrolases"/>
    <property type="match status" value="2"/>
</dbReference>
<name>A0A836CCN8_9STRA</name>
<dbReference type="PROSITE" id="PS50067">
    <property type="entry name" value="KINESIN_MOTOR_2"/>
    <property type="match status" value="1"/>
</dbReference>
<dbReference type="PANTHER" id="PTHR37739">
    <property type="entry name" value="KINESIN-LIKE PROTEIN KIN-12D"/>
    <property type="match status" value="1"/>
</dbReference>
<dbReference type="GO" id="GO:0008017">
    <property type="term" value="F:microtubule binding"/>
    <property type="evidence" value="ECO:0007669"/>
    <property type="project" value="InterPro"/>
</dbReference>
<evidence type="ECO:0000256" key="3">
    <source>
        <dbReference type="ARBA" id="ARBA00022840"/>
    </source>
</evidence>
<comment type="caution">
    <text evidence="10">The sequence shown here is derived from an EMBL/GenBank/DDBJ whole genome shotgun (WGS) entry which is preliminary data.</text>
</comment>
<feature type="coiled-coil region" evidence="8">
    <location>
        <begin position="585"/>
        <end position="688"/>
    </location>
</feature>
<dbReference type="GO" id="GO:0005524">
    <property type="term" value="F:ATP binding"/>
    <property type="evidence" value="ECO:0007669"/>
    <property type="project" value="UniProtKB-UniRule"/>
</dbReference>
<reference evidence="10" key="1">
    <citation type="submission" date="2021-02" db="EMBL/GenBank/DDBJ databases">
        <title>First Annotated Genome of the Yellow-green Alga Tribonema minus.</title>
        <authorList>
            <person name="Mahan K.M."/>
        </authorList>
    </citation>
    <scope>NUCLEOTIDE SEQUENCE</scope>
    <source>
        <strain evidence="10">UTEX B ZZ1240</strain>
    </source>
</reference>
<keyword evidence="5 7" id="KW-0505">Motor protein</keyword>
<feature type="domain" description="Kinesin motor" evidence="9">
    <location>
        <begin position="108"/>
        <end position="476"/>
    </location>
</feature>
<dbReference type="SMART" id="SM00129">
    <property type="entry name" value="KISc"/>
    <property type="match status" value="1"/>
</dbReference>
<comment type="similarity">
    <text evidence="6">Belongs to the TRAFAC class myosin-kinesin ATPase superfamily. Kinesin family. KIN-12 subfamily.</text>
</comment>
<gene>
    <name evidence="10" type="ORF">JKP88DRAFT_349231</name>
</gene>
<keyword evidence="1" id="KW-0493">Microtubule</keyword>
<dbReference type="InterPro" id="IPR001752">
    <property type="entry name" value="Kinesin_motor_dom"/>
</dbReference>
<feature type="binding site" evidence="7">
    <location>
        <begin position="191"/>
        <end position="198"/>
    </location>
    <ligand>
        <name>ATP</name>
        <dbReference type="ChEBI" id="CHEBI:30616"/>
    </ligand>
</feature>
<dbReference type="GO" id="GO:0007018">
    <property type="term" value="P:microtubule-based movement"/>
    <property type="evidence" value="ECO:0007669"/>
    <property type="project" value="InterPro"/>
</dbReference>
<evidence type="ECO:0000313" key="11">
    <source>
        <dbReference type="Proteomes" id="UP000664859"/>
    </source>
</evidence>
<dbReference type="InterPro" id="IPR036961">
    <property type="entry name" value="Kinesin_motor_dom_sf"/>
</dbReference>
<evidence type="ECO:0000313" key="10">
    <source>
        <dbReference type="EMBL" id="KAG5181510.1"/>
    </source>
</evidence>
<keyword evidence="4 8" id="KW-0175">Coiled coil</keyword>
<dbReference type="PRINTS" id="PR00380">
    <property type="entry name" value="KINESINHEAVY"/>
</dbReference>
<dbReference type="InterPro" id="IPR044986">
    <property type="entry name" value="KIF15/KIN-12"/>
</dbReference>
<evidence type="ECO:0000256" key="2">
    <source>
        <dbReference type="ARBA" id="ARBA00022741"/>
    </source>
</evidence>
<dbReference type="InterPro" id="IPR036736">
    <property type="entry name" value="ACP-like_sf"/>
</dbReference>
<dbReference type="PANTHER" id="PTHR37739:SF8">
    <property type="entry name" value="KINESIN-LIKE PROTEIN KIN-12D"/>
    <property type="match status" value="1"/>
</dbReference>
<evidence type="ECO:0000256" key="8">
    <source>
        <dbReference type="SAM" id="Coils"/>
    </source>
</evidence>
<dbReference type="GO" id="GO:0005874">
    <property type="term" value="C:microtubule"/>
    <property type="evidence" value="ECO:0007669"/>
    <property type="project" value="UniProtKB-KW"/>
</dbReference>
<dbReference type="Proteomes" id="UP000664859">
    <property type="component" value="Unassembled WGS sequence"/>
</dbReference>
<feature type="coiled-coil region" evidence="8">
    <location>
        <begin position="1434"/>
        <end position="1468"/>
    </location>
</feature>
<keyword evidence="11" id="KW-1185">Reference proteome</keyword>
<dbReference type="GO" id="GO:0003777">
    <property type="term" value="F:microtubule motor activity"/>
    <property type="evidence" value="ECO:0007669"/>
    <property type="project" value="InterPro"/>
</dbReference>
<feature type="coiled-coil region" evidence="8">
    <location>
        <begin position="1730"/>
        <end position="1810"/>
    </location>
</feature>
<feature type="coiled-coil region" evidence="8">
    <location>
        <begin position="1929"/>
        <end position="1959"/>
    </location>
</feature>
<feature type="coiled-coil region" evidence="8">
    <location>
        <begin position="1635"/>
        <end position="1676"/>
    </location>
</feature>
<keyword evidence="2 7" id="KW-0547">Nucleotide-binding</keyword>
<organism evidence="10 11">
    <name type="scientific">Tribonema minus</name>
    <dbReference type="NCBI Taxonomy" id="303371"/>
    <lineage>
        <taxon>Eukaryota</taxon>
        <taxon>Sar</taxon>
        <taxon>Stramenopiles</taxon>
        <taxon>Ochrophyta</taxon>
        <taxon>PX clade</taxon>
        <taxon>Xanthophyceae</taxon>
        <taxon>Tribonematales</taxon>
        <taxon>Tribonemataceae</taxon>
        <taxon>Tribonema</taxon>
    </lineage>
</organism>
<dbReference type="Pfam" id="PF00225">
    <property type="entry name" value="Kinesin"/>
    <property type="match status" value="2"/>
</dbReference>